<keyword evidence="2" id="KW-1185">Reference proteome</keyword>
<protein>
    <submittedName>
        <fullName evidence="1">Uncharacterized protein</fullName>
    </submittedName>
</protein>
<organism evidence="1 2">
    <name type="scientific">Bradyrhizobium jicamae</name>
    <dbReference type="NCBI Taxonomy" id="280332"/>
    <lineage>
        <taxon>Bacteria</taxon>
        <taxon>Pseudomonadati</taxon>
        <taxon>Pseudomonadota</taxon>
        <taxon>Alphaproteobacteria</taxon>
        <taxon>Hyphomicrobiales</taxon>
        <taxon>Nitrobacteraceae</taxon>
        <taxon>Bradyrhizobium</taxon>
    </lineage>
</organism>
<reference evidence="1 2" key="1">
    <citation type="submission" date="2014-03" db="EMBL/GenBank/DDBJ databases">
        <title>Bradyrhizobium valentinum sp. nov., isolated from effective nodules of Lupinus mariae-josephae, a lupine endemic of basic-lime soils in Eastern Spain.</title>
        <authorList>
            <person name="Duran D."/>
            <person name="Rey L."/>
            <person name="Navarro A."/>
            <person name="Busquets A."/>
            <person name="Imperial J."/>
            <person name="Ruiz-Argueso T."/>
        </authorList>
    </citation>
    <scope>NUCLEOTIDE SEQUENCE [LARGE SCALE GENOMIC DNA]</scope>
    <source>
        <strain evidence="1 2">PAC68</strain>
    </source>
</reference>
<gene>
    <name evidence="1" type="ORF">CQ12_22505</name>
</gene>
<proteinExistence type="predicted"/>
<dbReference type="OrthoDB" id="8241295at2"/>
<dbReference type="Proteomes" id="UP000050863">
    <property type="component" value="Unassembled WGS sequence"/>
</dbReference>
<evidence type="ECO:0000313" key="1">
    <source>
        <dbReference type="EMBL" id="KRQ93309.1"/>
    </source>
</evidence>
<evidence type="ECO:0000313" key="2">
    <source>
        <dbReference type="Proteomes" id="UP000050863"/>
    </source>
</evidence>
<accession>A0A0R3KFC5</accession>
<dbReference type="AlphaFoldDB" id="A0A0R3KFC5"/>
<dbReference type="STRING" id="280332.CQ12_22505"/>
<dbReference type="EMBL" id="LLXZ01000227">
    <property type="protein sequence ID" value="KRQ93309.1"/>
    <property type="molecule type" value="Genomic_DNA"/>
</dbReference>
<comment type="caution">
    <text evidence="1">The sequence shown here is derived from an EMBL/GenBank/DDBJ whole genome shotgun (WGS) entry which is preliminary data.</text>
</comment>
<sequence length="96" mass="10824">MPWSTSFEDPIPLPGGGQLLTLKDAGEYIQSLPKAVQETEPWQTATEALLLVINQNGPAMFARIGMMKALYPPAEQVFSENRKKTHWGKRKLKRDQ</sequence>
<name>A0A0R3KFC5_9BRAD</name>